<reference evidence="1" key="1">
    <citation type="journal article" date="2023" name="G3 (Bethesda)">
        <title>A reference genome for the long-term kleptoplast-retaining sea slug Elysia crispata morphotype clarki.</title>
        <authorList>
            <person name="Eastman K.E."/>
            <person name="Pendleton A.L."/>
            <person name="Shaikh M.A."/>
            <person name="Suttiyut T."/>
            <person name="Ogas R."/>
            <person name="Tomko P."/>
            <person name="Gavelis G."/>
            <person name="Widhalm J.R."/>
            <person name="Wisecaver J.H."/>
        </authorList>
    </citation>
    <scope>NUCLEOTIDE SEQUENCE</scope>
    <source>
        <strain evidence="1">ECLA1</strain>
    </source>
</reference>
<gene>
    <name evidence="1" type="ORF">RRG08_034858</name>
</gene>
<comment type="caution">
    <text evidence="1">The sequence shown here is derived from an EMBL/GenBank/DDBJ whole genome shotgun (WGS) entry which is preliminary data.</text>
</comment>
<accession>A0AAE1AMC1</accession>
<keyword evidence="2" id="KW-1185">Reference proteome</keyword>
<protein>
    <submittedName>
        <fullName evidence="1">Uncharacterized protein</fullName>
    </submittedName>
</protein>
<dbReference type="EMBL" id="JAWDGP010001550">
    <property type="protein sequence ID" value="KAK3790298.1"/>
    <property type="molecule type" value="Genomic_DNA"/>
</dbReference>
<sequence length="92" mass="10535">MVACLITENFTKKSKQKHSYNIDGIHDYLYSFYTRLRVWLAQLVHLKTPDLQQAKRYIGLSGINLDSISEVGTVSYKRVPNAGRKFPSQGTE</sequence>
<dbReference type="Proteomes" id="UP001283361">
    <property type="component" value="Unassembled WGS sequence"/>
</dbReference>
<dbReference type="AlphaFoldDB" id="A0AAE1AMC1"/>
<evidence type="ECO:0000313" key="1">
    <source>
        <dbReference type="EMBL" id="KAK3790298.1"/>
    </source>
</evidence>
<name>A0AAE1AMC1_9GAST</name>
<evidence type="ECO:0000313" key="2">
    <source>
        <dbReference type="Proteomes" id="UP001283361"/>
    </source>
</evidence>
<proteinExistence type="predicted"/>
<organism evidence="1 2">
    <name type="scientific">Elysia crispata</name>
    <name type="common">lettuce slug</name>
    <dbReference type="NCBI Taxonomy" id="231223"/>
    <lineage>
        <taxon>Eukaryota</taxon>
        <taxon>Metazoa</taxon>
        <taxon>Spiralia</taxon>
        <taxon>Lophotrochozoa</taxon>
        <taxon>Mollusca</taxon>
        <taxon>Gastropoda</taxon>
        <taxon>Heterobranchia</taxon>
        <taxon>Euthyneura</taxon>
        <taxon>Panpulmonata</taxon>
        <taxon>Sacoglossa</taxon>
        <taxon>Placobranchoidea</taxon>
        <taxon>Plakobranchidae</taxon>
        <taxon>Elysia</taxon>
    </lineage>
</organism>